<name>A0ABQ0VGY7_ENTMU</name>
<evidence type="ECO:0008006" key="3">
    <source>
        <dbReference type="Google" id="ProtNLM"/>
    </source>
</evidence>
<dbReference type="NCBIfam" id="NF042930">
    <property type="entry name" value="EF0163_fam"/>
    <property type="match status" value="1"/>
</dbReference>
<dbReference type="InterPro" id="IPR049982">
    <property type="entry name" value="EF0163-like"/>
</dbReference>
<evidence type="ECO:0000313" key="2">
    <source>
        <dbReference type="Proteomes" id="UP000321175"/>
    </source>
</evidence>
<keyword evidence="2" id="KW-1185">Reference proteome</keyword>
<protein>
    <recommendedName>
        <fullName evidence="3">Lipoprotein</fullName>
    </recommendedName>
</protein>
<reference evidence="1 2" key="1">
    <citation type="submission" date="2019-07" db="EMBL/GenBank/DDBJ databases">
        <title>Whole genome shotgun sequence of Enterococcus mundtii NBRC 100490.</title>
        <authorList>
            <person name="Hosoyama A."/>
            <person name="Uohara A."/>
            <person name="Ohji S."/>
            <person name="Ichikawa N."/>
        </authorList>
    </citation>
    <scope>NUCLEOTIDE SEQUENCE [LARGE SCALE GENOMIC DNA]</scope>
    <source>
        <strain evidence="1 2">NBRC 100490</strain>
    </source>
</reference>
<organism evidence="1 2">
    <name type="scientific">Enterococcus mundtii</name>
    <dbReference type="NCBI Taxonomy" id="53346"/>
    <lineage>
        <taxon>Bacteria</taxon>
        <taxon>Bacillati</taxon>
        <taxon>Bacillota</taxon>
        <taxon>Bacilli</taxon>
        <taxon>Lactobacillales</taxon>
        <taxon>Enterococcaceae</taxon>
        <taxon>Enterococcus</taxon>
    </lineage>
</organism>
<evidence type="ECO:0000313" key="1">
    <source>
        <dbReference type="EMBL" id="GEL81962.1"/>
    </source>
</evidence>
<dbReference type="EMBL" id="BJWA01000060">
    <property type="protein sequence ID" value="GEL81962.1"/>
    <property type="molecule type" value="Genomic_DNA"/>
</dbReference>
<proteinExistence type="predicted"/>
<gene>
    <name evidence="1" type="ORF">EMU01_31060</name>
</gene>
<comment type="caution">
    <text evidence="1">The sequence shown here is derived from an EMBL/GenBank/DDBJ whole genome shotgun (WGS) entry which is preliminary data.</text>
</comment>
<dbReference type="Proteomes" id="UP000321175">
    <property type="component" value="Unassembled WGS sequence"/>
</dbReference>
<dbReference type="RefSeq" id="WP_146808824.1">
    <property type="nucleotide sequence ID" value="NZ_BJWA01000060.1"/>
</dbReference>
<sequence length="173" mass="20275">MKRITCIILLLIGLLFVGVKYHELQEKYYDQEATIANLKNENSEQSVVISEPQTDSNEEKADKIKEKDILESFVDAYVNFHSIDDRNQSVMNFVTEDCQKENALDIEVHADFDSTGTIERSYQDLTDPDSFIVVGKEESRGASHEFLMKVHFSDDKINFYNYQYWHKIKYHLF</sequence>
<accession>A0ABQ0VGY7</accession>